<dbReference type="STRING" id="29542.A6070_01980"/>
<evidence type="ECO:0000313" key="6">
    <source>
        <dbReference type="Proteomes" id="UP000182264"/>
    </source>
</evidence>
<proteinExistence type="inferred from homology"/>
<keyword evidence="4" id="KW-0963">Cytoplasm</keyword>
<gene>
    <name evidence="5" type="ORF">A7E75_08020</name>
</gene>
<dbReference type="PANTHER" id="PTHR43213">
    <property type="entry name" value="BIFUNCTIONAL DTTP/UTP PYROPHOSPHATASE/METHYLTRANSFERASE PROTEIN-RELATED"/>
    <property type="match status" value="1"/>
</dbReference>
<dbReference type="GO" id="GO:0005737">
    <property type="term" value="C:cytoplasm"/>
    <property type="evidence" value="ECO:0007669"/>
    <property type="project" value="UniProtKB-SubCell"/>
</dbReference>
<comment type="caution">
    <text evidence="4">Lacks conserved residue(s) required for the propagation of feature annotation.</text>
</comment>
<comment type="similarity">
    <text evidence="4">Belongs to the Maf family. YhdE subfamily.</text>
</comment>
<sequence length="220" mass="23354">MNPDPRLTSDRLENTIVLASASPRRSQLLASAGIAFTVVGSDAPETIQPGESPQQHVRRLSLLKAREVAHRSHITGRWFIGSDTVVVRDAAILGKPADAGEAAAMLSSLSGRSHNVITGFAIIDRIGRTETVETVSTRVWFRELTDLEIQGYIATGEPFGKAGAYAIQGIGACMIPAIEGSYTNVVGLPLCEVVATLEKLGAIRLFASGAPRSDHLDPPS</sequence>
<dbReference type="Proteomes" id="UP000182264">
    <property type="component" value="Chromosome"/>
</dbReference>
<evidence type="ECO:0000256" key="4">
    <source>
        <dbReference type="HAMAP-Rule" id="MF_00528"/>
    </source>
</evidence>
<dbReference type="AlphaFoldDB" id="A0A1L3GG91"/>
<keyword evidence="3 4" id="KW-0546">Nucleotide metabolism</keyword>
<dbReference type="CDD" id="cd00555">
    <property type="entry name" value="Maf"/>
    <property type="match status" value="1"/>
</dbReference>
<dbReference type="PIRSF" id="PIRSF006305">
    <property type="entry name" value="Maf"/>
    <property type="match status" value="1"/>
</dbReference>
<protein>
    <recommendedName>
        <fullName evidence="4">dTTP/UTP pyrophosphatase</fullName>
        <shortName evidence="4">dTTPase/UTPase</shortName>
        <ecNumber evidence="4">3.6.1.9</ecNumber>
    </recommendedName>
    <alternativeName>
        <fullName evidence="4">Nucleoside triphosphate pyrophosphatase</fullName>
    </alternativeName>
    <alternativeName>
        <fullName evidence="4">Nucleotide pyrophosphatase</fullName>
        <shortName evidence="4">Nucleotide PPase</shortName>
    </alternativeName>
</protein>
<comment type="function">
    <text evidence="4">Nucleoside triphosphate pyrophosphatase that hydrolyzes dTTP and UTP. May have a dual role in cell division arrest and in preventing the incorporation of modified nucleotides into cellular nucleic acids.</text>
</comment>
<dbReference type="SUPFAM" id="SSF52972">
    <property type="entry name" value="ITPase-like"/>
    <property type="match status" value="1"/>
</dbReference>
<dbReference type="KEGG" id="pace:A6070_01980"/>
<dbReference type="GO" id="GO:0036221">
    <property type="term" value="F:UTP diphosphatase activity"/>
    <property type="evidence" value="ECO:0007669"/>
    <property type="project" value="RHEA"/>
</dbReference>
<keyword evidence="6" id="KW-1185">Reference proteome</keyword>
<dbReference type="InterPro" id="IPR003697">
    <property type="entry name" value="Maf-like"/>
</dbReference>
<dbReference type="NCBIfam" id="TIGR00172">
    <property type="entry name" value="maf"/>
    <property type="match status" value="1"/>
</dbReference>
<organism evidence="5 6">
    <name type="scientific">Syntrophotalea acetylenica</name>
    <name type="common">Pelobacter acetylenicus</name>
    <dbReference type="NCBI Taxonomy" id="29542"/>
    <lineage>
        <taxon>Bacteria</taxon>
        <taxon>Pseudomonadati</taxon>
        <taxon>Thermodesulfobacteriota</taxon>
        <taxon>Desulfuromonadia</taxon>
        <taxon>Desulfuromonadales</taxon>
        <taxon>Syntrophotaleaceae</taxon>
        <taxon>Syntrophotalea</taxon>
    </lineage>
</organism>
<dbReference type="PANTHER" id="PTHR43213:SF5">
    <property type="entry name" value="BIFUNCTIONAL DTTP_UTP PYROPHOSPHATASE_METHYLTRANSFERASE PROTEIN-RELATED"/>
    <property type="match status" value="1"/>
</dbReference>
<evidence type="ECO:0000256" key="1">
    <source>
        <dbReference type="ARBA" id="ARBA00001968"/>
    </source>
</evidence>
<comment type="subcellular location">
    <subcellularLocation>
        <location evidence="4">Cytoplasm</location>
    </subcellularLocation>
</comment>
<reference evidence="5 6" key="1">
    <citation type="journal article" date="2017" name="Genome Announc.">
        <title>Complete Genome Sequences of Two Acetylene-Fermenting Pelobacter acetylenicus Strains.</title>
        <authorList>
            <person name="Sutton J.M."/>
            <person name="Baesman S.M."/>
            <person name="Fierst J.L."/>
            <person name="Poret-Peterson A.T."/>
            <person name="Oremland R.S."/>
            <person name="Dunlap D.S."/>
            <person name="Akob D.M."/>
        </authorList>
    </citation>
    <scope>NUCLEOTIDE SEQUENCE [LARGE SCALE GENOMIC DNA]</scope>
    <source>
        <strain evidence="5 6">DSM 3247</strain>
    </source>
</reference>
<dbReference type="Pfam" id="PF02545">
    <property type="entry name" value="Maf"/>
    <property type="match status" value="1"/>
</dbReference>
<feature type="active site" description="Proton acceptor" evidence="4">
    <location>
        <position position="83"/>
    </location>
</feature>
<feature type="site" description="Important for substrate specificity" evidence="4">
    <location>
        <position position="168"/>
    </location>
</feature>
<feature type="site" description="Important for substrate specificity" evidence="4">
    <location>
        <position position="84"/>
    </location>
</feature>
<dbReference type="InterPro" id="IPR029001">
    <property type="entry name" value="ITPase-like_fam"/>
</dbReference>
<evidence type="ECO:0000313" key="5">
    <source>
        <dbReference type="EMBL" id="APG24972.1"/>
    </source>
</evidence>
<dbReference type="HAMAP" id="MF_00528">
    <property type="entry name" value="Maf"/>
    <property type="match status" value="1"/>
</dbReference>
<dbReference type="EMBL" id="CP015518">
    <property type="protein sequence ID" value="APG24972.1"/>
    <property type="molecule type" value="Genomic_DNA"/>
</dbReference>
<dbReference type="RefSeq" id="WP_072286820.1">
    <property type="nucleotide sequence ID" value="NZ_CP015455.1"/>
</dbReference>
<dbReference type="EC" id="3.6.1.9" evidence="4"/>
<keyword evidence="2 4" id="KW-0378">Hydrolase</keyword>
<dbReference type="Gene3D" id="3.90.950.10">
    <property type="match status" value="1"/>
</dbReference>
<comment type="catalytic activity">
    <reaction evidence="4">
        <text>dTTP + H2O = dTMP + diphosphate + H(+)</text>
        <dbReference type="Rhea" id="RHEA:28534"/>
        <dbReference type="ChEBI" id="CHEBI:15377"/>
        <dbReference type="ChEBI" id="CHEBI:15378"/>
        <dbReference type="ChEBI" id="CHEBI:33019"/>
        <dbReference type="ChEBI" id="CHEBI:37568"/>
        <dbReference type="ChEBI" id="CHEBI:63528"/>
        <dbReference type="EC" id="3.6.1.9"/>
    </reaction>
</comment>
<dbReference type="GO" id="GO:0036218">
    <property type="term" value="F:dTTP diphosphatase activity"/>
    <property type="evidence" value="ECO:0007669"/>
    <property type="project" value="RHEA"/>
</dbReference>
<evidence type="ECO:0000256" key="2">
    <source>
        <dbReference type="ARBA" id="ARBA00022801"/>
    </source>
</evidence>
<dbReference type="GO" id="GO:0009117">
    <property type="term" value="P:nucleotide metabolic process"/>
    <property type="evidence" value="ECO:0007669"/>
    <property type="project" value="UniProtKB-KW"/>
</dbReference>
<dbReference type="OrthoDB" id="9807767at2"/>
<name>A0A1L3GG91_SYNAC</name>
<comment type="cofactor">
    <cofactor evidence="1 4">
        <name>a divalent metal cation</name>
        <dbReference type="ChEBI" id="CHEBI:60240"/>
    </cofactor>
</comment>
<accession>A0A1L3GG91</accession>
<evidence type="ECO:0000256" key="3">
    <source>
        <dbReference type="ARBA" id="ARBA00023080"/>
    </source>
</evidence>
<feature type="site" description="Important for substrate specificity" evidence="4">
    <location>
        <position position="24"/>
    </location>
</feature>
<comment type="catalytic activity">
    <reaction evidence="4">
        <text>UTP + H2O = UMP + diphosphate + H(+)</text>
        <dbReference type="Rhea" id="RHEA:29395"/>
        <dbReference type="ChEBI" id="CHEBI:15377"/>
        <dbReference type="ChEBI" id="CHEBI:15378"/>
        <dbReference type="ChEBI" id="CHEBI:33019"/>
        <dbReference type="ChEBI" id="CHEBI:46398"/>
        <dbReference type="ChEBI" id="CHEBI:57865"/>
        <dbReference type="EC" id="3.6.1.9"/>
    </reaction>
</comment>